<dbReference type="Pfam" id="PF00717">
    <property type="entry name" value="Peptidase_S24"/>
    <property type="match status" value="1"/>
</dbReference>
<dbReference type="OrthoDB" id="7011085at2"/>
<evidence type="ECO:0000256" key="1">
    <source>
        <dbReference type="ARBA" id="ARBA00023015"/>
    </source>
</evidence>
<proteinExistence type="predicted"/>
<dbReference type="AlphaFoldDB" id="A0A5B8CV78"/>
<dbReference type="InterPro" id="IPR015927">
    <property type="entry name" value="Peptidase_S24_S26A/B/C"/>
</dbReference>
<reference evidence="6" key="1">
    <citation type="journal article" date="2019" name="ISME J.">
        <title>Evolution in action: habitat transition from sediment to the pelagial leads to genome streamlining in Methylophilaceae.</title>
        <authorList>
            <person name="Salcher M."/>
            <person name="Schaefle D."/>
            <person name="Kaspar M."/>
            <person name="Neuenschwander S.M."/>
            <person name="Ghai R."/>
        </authorList>
    </citation>
    <scope>NUCLEOTIDE SEQUENCE [LARGE SCALE GENOMIC DNA]</scope>
    <source>
        <strain evidence="6">MMS-M-51</strain>
    </source>
</reference>
<dbReference type="GO" id="GO:0003677">
    <property type="term" value="F:DNA binding"/>
    <property type="evidence" value="ECO:0007669"/>
    <property type="project" value="UniProtKB-KW"/>
</dbReference>
<dbReference type="Proteomes" id="UP000311008">
    <property type="component" value="Chromosome"/>
</dbReference>
<evidence type="ECO:0000256" key="3">
    <source>
        <dbReference type="ARBA" id="ARBA00023163"/>
    </source>
</evidence>
<gene>
    <name evidence="5" type="ORF">FIU01_12210</name>
</gene>
<dbReference type="InterPro" id="IPR039418">
    <property type="entry name" value="LexA-like"/>
</dbReference>
<feature type="domain" description="Peptidase S24/S26A/S26B/S26C" evidence="4">
    <location>
        <begin position="83"/>
        <end position="183"/>
    </location>
</feature>
<sequence length="193" mass="21825">MHEWIKNDRLPRESALKDLERKTGRPVAWWIGNTDEDASLLGAAPSAAIEESEADMEYIKYFEPGSSNDLNNNNYLLMQISRNMLDVSAVTDVDPSHIITITVNTDTLNPSFKLGEQALVDTSCQHIHEDGVYVIQQGKTLRIKRIKLRLDGQIEVRGDASDGFTPEIYTREEAEKFLIVGKLLPYRFGKTDL</sequence>
<keyword evidence="3" id="KW-0804">Transcription</keyword>
<keyword evidence="6" id="KW-1185">Reference proteome</keyword>
<dbReference type="CDD" id="cd06529">
    <property type="entry name" value="S24_LexA-like"/>
    <property type="match status" value="1"/>
</dbReference>
<dbReference type="RefSeq" id="WP_140004532.1">
    <property type="nucleotide sequence ID" value="NZ_CP040946.1"/>
</dbReference>
<dbReference type="KEGG" id="mmec:FIU01_12210"/>
<evidence type="ECO:0000313" key="6">
    <source>
        <dbReference type="Proteomes" id="UP000311008"/>
    </source>
</evidence>
<evidence type="ECO:0000256" key="2">
    <source>
        <dbReference type="ARBA" id="ARBA00023125"/>
    </source>
</evidence>
<dbReference type="PANTHER" id="PTHR40661:SF3">
    <property type="entry name" value="FELS-1 PROPHAGE TRANSCRIPTIONAL REGULATOR"/>
    <property type="match status" value="1"/>
</dbReference>
<dbReference type="PANTHER" id="PTHR40661">
    <property type="match status" value="1"/>
</dbReference>
<dbReference type="EMBL" id="CP040946">
    <property type="protein sequence ID" value="QDC45208.1"/>
    <property type="molecule type" value="Genomic_DNA"/>
</dbReference>
<organism evidence="5 6">
    <name type="scientific">Methylophilus medardicus</name>
    <dbReference type="NCBI Taxonomy" id="2588534"/>
    <lineage>
        <taxon>Bacteria</taxon>
        <taxon>Pseudomonadati</taxon>
        <taxon>Pseudomonadota</taxon>
        <taxon>Betaproteobacteria</taxon>
        <taxon>Nitrosomonadales</taxon>
        <taxon>Methylophilaceae</taxon>
        <taxon>Methylophilus</taxon>
    </lineage>
</organism>
<keyword evidence="1" id="KW-0805">Transcription regulation</keyword>
<evidence type="ECO:0000259" key="4">
    <source>
        <dbReference type="Pfam" id="PF00717"/>
    </source>
</evidence>
<evidence type="ECO:0000313" key="5">
    <source>
        <dbReference type="EMBL" id="QDC45208.1"/>
    </source>
</evidence>
<protein>
    <submittedName>
        <fullName evidence="5">Helix-turn-helix transcriptional regulator</fullName>
    </submittedName>
</protein>
<dbReference type="InterPro" id="IPR036286">
    <property type="entry name" value="LexA/Signal_pep-like_sf"/>
</dbReference>
<accession>A0A5B8CV78</accession>
<name>A0A5B8CV78_9PROT</name>
<dbReference type="Gene3D" id="2.10.109.10">
    <property type="entry name" value="Umud Fragment, subunit A"/>
    <property type="match status" value="1"/>
</dbReference>
<keyword evidence="2" id="KW-0238">DNA-binding</keyword>
<dbReference type="SUPFAM" id="SSF51306">
    <property type="entry name" value="LexA/Signal peptidase"/>
    <property type="match status" value="1"/>
</dbReference>